<dbReference type="InterPro" id="IPR055166">
    <property type="entry name" value="Transc_reg_Sar_Rot_HTH"/>
</dbReference>
<dbReference type="SMART" id="SM00347">
    <property type="entry name" value="HTH_MARR"/>
    <property type="match status" value="1"/>
</dbReference>
<dbReference type="STRING" id="89059.LAC1533_2253"/>
<dbReference type="InterPro" id="IPR000835">
    <property type="entry name" value="HTH_MarR-typ"/>
</dbReference>
<evidence type="ECO:0000256" key="2">
    <source>
        <dbReference type="ARBA" id="ARBA00023015"/>
    </source>
</evidence>
<dbReference type="SUPFAM" id="SSF46785">
    <property type="entry name" value="Winged helix' DNA-binding domain"/>
    <property type="match status" value="1"/>
</dbReference>
<evidence type="ECO:0000256" key="7">
    <source>
        <dbReference type="ARBA" id="ARBA00047207"/>
    </source>
</evidence>
<keyword evidence="3" id="KW-0238">DNA-binding</keyword>
<comment type="similarity">
    <text evidence="5">Belongs to the SarZ family.</text>
</comment>
<dbReference type="GO" id="GO:0003677">
    <property type="term" value="F:DNA binding"/>
    <property type="evidence" value="ECO:0007669"/>
    <property type="project" value="UniProtKB-KW"/>
</dbReference>
<keyword evidence="2" id="KW-0805">Transcription regulation</keyword>
<evidence type="ECO:0000256" key="1">
    <source>
        <dbReference type="ARBA" id="ARBA00004496"/>
    </source>
</evidence>
<dbReference type="Pfam" id="PF22381">
    <property type="entry name" value="Staph_reg_Sar_Rot"/>
    <property type="match status" value="1"/>
</dbReference>
<dbReference type="PANTHER" id="PTHR42756">
    <property type="entry name" value="TRANSCRIPTIONAL REGULATOR, MARR"/>
    <property type="match status" value="1"/>
</dbReference>
<comment type="subcellular location">
    <subcellularLocation>
        <location evidence="1">Cytoplasm</location>
    </subcellularLocation>
</comment>
<comment type="caution">
    <text evidence="9">The sequence shown here is derived from an EMBL/GenBank/DDBJ whole genome shotgun (WGS) entry which is preliminary data.</text>
</comment>
<dbReference type="Proteomes" id="UP000051491">
    <property type="component" value="Unassembled WGS sequence"/>
</dbReference>
<dbReference type="EMBL" id="JQBK01000108">
    <property type="protein sequence ID" value="KRN80878.1"/>
    <property type="molecule type" value="Genomic_DNA"/>
</dbReference>
<dbReference type="PATRIC" id="fig|89059.3.peg.189"/>
<dbReference type="GO" id="GO:0005737">
    <property type="term" value="C:cytoplasm"/>
    <property type="evidence" value="ECO:0007669"/>
    <property type="project" value="UniProtKB-SubCell"/>
</dbReference>
<dbReference type="AlphaFoldDB" id="A0A0R2JV00"/>
<reference evidence="9 10" key="1">
    <citation type="journal article" date="2015" name="Genome Announc.">
        <title>Expanding the biotechnology potential of lactobacilli through comparative genomics of 213 strains and associated genera.</title>
        <authorList>
            <person name="Sun Z."/>
            <person name="Harris H.M."/>
            <person name="McCann A."/>
            <person name="Guo C."/>
            <person name="Argimon S."/>
            <person name="Zhang W."/>
            <person name="Yang X."/>
            <person name="Jeffery I.B."/>
            <person name="Cooney J.C."/>
            <person name="Kagawa T.F."/>
            <person name="Liu W."/>
            <person name="Song Y."/>
            <person name="Salvetti E."/>
            <person name="Wrobel A."/>
            <person name="Rasinkangas P."/>
            <person name="Parkhill J."/>
            <person name="Rea M.C."/>
            <person name="O'Sullivan O."/>
            <person name="Ritari J."/>
            <person name="Douillard F.P."/>
            <person name="Paul Ross R."/>
            <person name="Yang R."/>
            <person name="Briner A.E."/>
            <person name="Felis G.E."/>
            <person name="de Vos W.M."/>
            <person name="Barrangou R."/>
            <person name="Klaenhammer T.R."/>
            <person name="Caufield P.W."/>
            <person name="Cui Y."/>
            <person name="Zhang H."/>
            <person name="O'Toole P.W."/>
        </authorList>
    </citation>
    <scope>NUCLEOTIDE SEQUENCE [LARGE SCALE GENOMIC DNA]</scope>
    <source>
        <strain evidence="9 10">DSM 15353</strain>
    </source>
</reference>
<dbReference type="PROSITE" id="PS50995">
    <property type="entry name" value="HTH_MARR_2"/>
    <property type="match status" value="1"/>
</dbReference>
<evidence type="ECO:0000259" key="8">
    <source>
        <dbReference type="PROSITE" id="PS50995"/>
    </source>
</evidence>
<protein>
    <recommendedName>
        <fullName evidence="6">HTH-type transcriptional regulator SarZ</fullName>
    </recommendedName>
    <alternativeName>
        <fullName evidence="7">Staphylococcal accessory regulator Z</fullName>
    </alternativeName>
</protein>
<dbReference type="PRINTS" id="PR00598">
    <property type="entry name" value="HTHMARR"/>
</dbReference>
<evidence type="ECO:0000256" key="5">
    <source>
        <dbReference type="ARBA" id="ARBA00046337"/>
    </source>
</evidence>
<evidence type="ECO:0000256" key="4">
    <source>
        <dbReference type="ARBA" id="ARBA00023163"/>
    </source>
</evidence>
<dbReference type="GO" id="GO:0003700">
    <property type="term" value="F:DNA-binding transcription factor activity"/>
    <property type="evidence" value="ECO:0007669"/>
    <property type="project" value="InterPro"/>
</dbReference>
<proteinExistence type="inferred from homology"/>
<evidence type="ECO:0000256" key="3">
    <source>
        <dbReference type="ARBA" id="ARBA00023125"/>
    </source>
</evidence>
<dbReference type="InterPro" id="IPR036390">
    <property type="entry name" value="WH_DNA-bd_sf"/>
</dbReference>
<evidence type="ECO:0000313" key="10">
    <source>
        <dbReference type="Proteomes" id="UP000051491"/>
    </source>
</evidence>
<dbReference type="OrthoDB" id="9806864at2"/>
<feature type="domain" description="HTH marR-type" evidence="8">
    <location>
        <begin position="9"/>
        <end position="146"/>
    </location>
</feature>
<keyword evidence="4" id="KW-0804">Transcription</keyword>
<gene>
    <name evidence="9" type="ORF">IV43_GL000185</name>
</gene>
<dbReference type="RefSeq" id="WP_010499346.1">
    <property type="nucleotide sequence ID" value="NZ_CP173417.1"/>
</dbReference>
<sequence>MAKQDMELANQLCFSIYNANRLFAKFYQQTLDEYKLTYPQYLVLLALWEKDQRNLHDLGKTLHLASNTLTPLLRRLENTGWITRVHPLEDKRQLVVSLTEMGKKLKPQIEEKIAHCIKDVGEFSVEDYQKLLTDNQKLIKSLLKLV</sequence>
<dbReference type="Gene3D" id="1.10.10.10">
    <property type="entry name" value="Winged helix-like DNA-binding domain superfamily/Winged helix DNA-binding domain"/>
    <property type="match status" value="1"/>
</dbReference>
<dbReference type="InterPro" id="IPR036388">
    <property type="entry name" value="WH-like_DNA-bd_sf"/>
</dbReference>
<accession>A0A0R2JV00</accession>
<dbReference type="PANTHER" id="PTHR42756:SF1">
    <property type="entry name" value="TRANSCRIPTIONAL REPRESSOR OF EMRAB OPERON"/>
    <property type="match status" value="1"/>
</dbReference>
<evidence type="ECO:0000313" key="9">
    <source>
        <dbReference type="EMBL" id="KRN80878.1"/>
    </source>
</evidence>
<evidence type="ECO:0000256" key="6">
    <source>
        <dbReference type="ARBA" id="ARBA00047188"/>
    </source>
</evidence>
<name>A0A0R2JV00_9LACO</name>
<organism evidence="9 10">
    <name type="scientific">Ligilactobacillus acidipiscis</name>
    <dbReference type="NCBI Taxonomy" id="89059"/>
    <lineage>
        <taxon>Bacteria</taxon>
        <taxon>Bacillati</taxon>
        <taxon>Bacillota</taxon>
        <taxon>Bacilli</taxon>
        <taxon>Lactobacillales</taxon>
        <taxon>Lactobacillaceae</taxon>
        <taxon>Ligilactobacillus</taxon>
    </lineage>
</organism>